<dbReference type="InterPro" id="IPR006674">
    <property type="entry name" value="HD_domain"/>
</dbReference>
<gene>
    <name evidence="2" type="ORF">ETP66_08440</name>
</gene>
<protein>
    <submittedName>
        <fullName evidence="2">HD domain-containing protein</fullName>
    </submittedName>
</protein>
<dbReference type="EMBL" id="SIJL01000010">
    <property type="protein sequence ID" value="TBH17652.1"/>
    <property type="molecule type" value="Genomic_DNA"/>
</dbReference>
<dbReference type="SUPFAM" id="SSF109604">
    <property type="entry name" value="HD-domain/PDEase-like"/>
    <property type="match status" value="1"/>
</dbReference>
<dbReference type="Pfam" id="PF01966">
    <property type="entry name" value="HD"/>
    <property type="match status" value="1"/>
</dbReference>
<organism evidence="2 3">
    <name type="scientific">Thermus thermamylovorans</name>
    <dbReference type="NCBI Taxonomy" id="2509362"/>
    <lineage>
        <taxon>Bacteria</taxon>
        <taxon>Thermotogati</taxon>
        <taxon>Deinococcota</taxon>
        <taxon>Deinococci</taxon>
        <taxon>Thermales</taxon>
        <taxon>Thermaceae</taxon>
        <taxon>Thermus</taxon>
    </lineage>
</organism>
<name>A0A4Q9B0V4_9DEIN</name>
<evidence type="ECO:0000313" key="2">
    <source>
        <dbReference type="EMBL" id="TBH17652.1"/>
    </source>
</evidence>
<feature type="domain" description="HD" evidence="1">
    <location>
        <begin position="57"/>
        <end position="148"/>
    </location>
</feature>
<keyword evidence="3" id="KW-1185">Reference proteome</keyword>
<reference evidence="2 3" key="1">
    <citation type="submission" date="2019-02" db="EMBL/GenBank/DDBJ databases">
        <title>Thermus sp. a novel from hot spring.</title>
        <authorList>
            <person name="Zhao Z."/>
        </authorList>
    </citation>
    <scope>NUCLEOTIDE SEQUENCE [LARGE SCALE GENOMIC DNA]</scope>
    <source>
        <strain evidence="2 3">CFH 72773T</strain>
    </source>
</reference>
<dbReference type="AlphaFoldDB" id="A0A4Q9B0V4"/>
<accession>A0A4Q9B0V4</accession>
<evidence type="ECO:0000313" key="3">
    <source>
        <dbReference type="Proteomes" id="UP000292858"/>
    </source>
</evidence>
<sequence>MPQRRAGGFQGRLLRLLRALFPRWERPDDAFALAFLQGEERALYLSMDPRDRAHGVRVARRLLRDHPEAPAYAVRAALLHDAGKALRPYRPLERVLTGLYAPPLPPYPLRRGLLGAFQVRRHHPLYAAERIEDPEVRALVLEHHRPQSLWGERLHRADREE</sequence>
<comment type="caution">
    <text evidence="2">The sequence shown here is derived from an EMBL/GenBank/DDBJ whole genome shotgun (WGS) entry which is preliminary data.</text>
</comment>
<dbReference type="OrthoDB" id="32117at2"/>
<proteinExistence type="predicted"/>
<dbReference type="Proteomes" id="UP000292858">
    <property type="component" value="Unassembled WGS sequence"/>
</dbReference>
<evidence type="ECO:0000259" key="1">
    <source>
        <dbReference type="Pfam" id="PF01966"/>
    </source>
</evidence>